<sequence>MTLFVSLERGGSIGPLWHATGTNGDAAGARSSKPMIKETLDARERWNRPLRPETEFASSLQQRVVYHTPHQVHAALQRTGNLSLVEL</sequence>
<evidence type="ECO:0000313" key="1">
    <source>
        <dbReference type="EMBL" id="VDP38902.1"/>
    </source>
</evidence>
<reference evidence="3" key="2">
    <citation type="submission" date="2019-09" db="UniProtKB">
        <authorList>
            <consortium name="WormBaseParasite"/>
        </authorList>
    </citation>
    <scope>IDENTIFICATION</scope>
</reference>
<reference evidence="1 2" key="1">
    <citation type="submission" date="2018-11" db="EMBL/GenBank/DDBJ databases">
        <authorList>
            <consortium name="Pathogen Informatics"/>
        </authorList>
    </citation>
    <scope>NUCLEOTIDE SEQUENCE [LARGE SCALE GENOMIC DNA]</scope>
</reference>
<name>A0A183GL87_HELPZ</name>
<keyword evidence="2" id="KW-1185">Reference proteome</keyword>
<protein>
    <submittedName>
        <fullName evidence="3">Homeobox domain-containing protein</fullName>
    </submittedName>
</protein>
<dbReference type="Proteomes" id="UP000050761">
    <property type="component" value="Unassembled WGS sequence"/>
</dbReference>
<dbReference type="WBParaSite" id="HPBE_0002345701-mRNA-1">
    <property type="protein sequence ID" value="HPBE_0002345701-mRNA-1"/>
    <property type="gene ID" value="HPBE_0002345701"/>
</dbReference>
<proteinExistence type="predicted"/>
<organism evidence="2 3">
    <name type="scientific">Heligmosomoides polygyrus</name>
    <name type="common">Parasitic roundworm</name>
    <dbReference type="NCBI Taxonomy" id="6339"/>
    <lineage>
        <taxon>Eukaryota</taxon>
        <taxon>Metazoa</taxon>
        <taxon>Ecdysozoa</taxon>
        <taxon>Nematoda</taxon>
        <taxon>Chromadorea</taxon>
        <taxon>Rhabditida</taxon>
        <taxon>Rhabditina</taxon>
        <taxon>Rhabditomorpha</taxon>
        <taxon>Strongyloidea</taxon>
        <taxon>Heligmosomidae</taxon>
        <taxon>Heligmosomoides</taxon>
    </lineage>
</organism>
<accession>A0A183GL87</accession>
<evidence type="ECO:0000313" key="3">
    <source>
        <dbReference type="WBParaSite" id="HPBE_0002345701-mRNA-1"/>
    </source>
</evidence>
<dbReference type="AlphaFoldDB" id="A0A183GL87"/>
<accession>A0A3P8CJP2</accession>
<gene>
    <name evidence="1" type="ORF">HPBE_LOCUS23455</name>
</gene>
<evidence type="ECO:0000313" key="2">
    <source>
        <dbReference type="Proteomes" id="UP000050761"/>
    </source>
</evidence>
<dbReference type="EMBL" id="UZAH01035082">
    <property type="protein sequence ID" value="VDP38902.1"/>
    <property type="molecule type" value="Genomic_DNA"/>
</dbReference>